<feature type="transmembrane region" description="Helical" evidence="6">
    <location>
        <begin position="276"/>
        <end position="295"/>
    </location>
</feature>
<evidence type="ECO:0000259" key="7">
    <source>
        <dbReference type="Pfam" id="PF12698"/>
    </source>
</evidence>
<feature type="transmembrane region" description="Helical" evidence="6">
    <location>
        <begin position="331"/>
        <end position="353"/>
    </location>
</feature>
<keyword evidence="2" id="KW-1003">Cell membrane</keyword>
<dbReference type="PANTHER" id="PTHR30294:SF29">
    <property type="entry name" value="MULTIDRUG ABC TRANSPORTER PERMEASE YBHS-RELATED"/>
    <property type="match status" value="1"/>
</dbReference>
<protein>
    <submittedName>
        <fullName evidence="8">ABC-2 type transport system permease protein</fullName>
    </submittedName>
</protein>
<dbReference type="InterPro" id="IPR051449">
    <property type="entry name" value="ABC-2_transporter_component"/>
</dbReference>
<feature type="transmembrane region" description="Helical" evidence="6">
    <location>
        <begin position="191"/>
        <end position="217"/>
    </location>
</feature>
<comment type="subcellular location">
    <subcellularLocation>
        <location evidence="1">Cell membrane</location>
        <topology evidence="1">Multi-pass membrane protein</topology>
    </subcellularLocation>
</comment>
<gene>
    <name evidence="8" type="ORF">JOC74_004230</name>
</gene>
<keyword evidence="3 6" id="KW-0812">Transmembrane</keyword>
<evidence type="ECO:0000256" key="6">
    <source>
        <dbReference type="SAM" id="Phobius"/>
    </source>
</evidence>
<keyword evidence="9" id="KW-1185">Reference proteome</keyword>
<dbReference type="Proteomes" id="UP000674416">
    <property type="component" value="Unassembled WGS sequence"/>
</dbReference>
<feature type="transmembrane region" description="Helical" evidence="6">
    <location>
        <begin position="237"/>
        <end position="264"/>
    </location>
</feature>
<dbReference type="Pfam" id="PF12698">
    <property type="entry name" value="ABC2_membrane_3"/>
    <property type="match status" value="1"/>
</dbReference>
<evidence type="ECO:0000256" key="4">
    <source>
        <dbReference type="ARBA" id="ARBA00022989"/>
    </source>
</evidence>
<evidence type="ECO:0000313" key="8">
    <source>
        <dbReference type="EMBL" id="MBP1083702.1"/>
    </source>
</evidence>
<feature type="transmembrane region" description="Helical" evidence="6">
    <location>
        <begin position="145"/>
        <end position="170"/>
    </location>
</feature>
<keyword evidence="4 6" id="KW-1133">Transmembrane helix</keyword>
<evidence type="ECO:0000256" key="2">
    <source>
        <dbReference type="ARBA" id="ARBA00022475"/>
    </source>
</evidence>
<name>A0ABS4D252_9BACI</name>
<organism evidence="8 9">
    <name type="scientific">Bacillus capparidis</name>
    <dbReference type="NCBI Taxonomy" id="1840411"/>
    <lineage>
        <taxon>Bacteria</taxon>
        <taxon>Bacillati</taxon>
        <taxon>Bacillota</taxon>
        <taxon>Bacilli</taxon>
        <taxon>Bacillales</taxon>
        <taxon>Bacillaceae</taxon>
        <taxon>Bacillus</taxon>
    </lineage>
</organism>
<accession>A0ABS4D252</accession>
<comment type="caution">
    <text evidence="8">The sequence shown here is derived from an EMBL/GenBank/DDBJ whole genome shotgun (WGS) entry which is preliminary data.</text>
</comment>
<keyword evidence="5 6" id="KW-0472">Membrane</keyword>
<feature type="domain" description="ABC-2 type transporter transmembrane" evidence="7">
    <location>
        <begin position="2"/>
        <end position="350"/>
    </location>
</feature>
<evidence type="ECO:0000256" key="1">
    <source>
        <dbReference type="ARBA" id="ARBA00004651"/>
    </source>
</evidence>
<evidence type="ECO:0000256" key="3">
    <source>
        <dbReference type="ARBA" id="ARBA00022692"/>
    </source>
</evidence>
<sequence length="378" mass="41625">MNSIISAFNSDDKEKEVAVVDETDQYFELFSTQLKQADRDITVTKVDDETQAEKEVKDEKSDGVFILSGAEGEKLTGTLKAMDFSDSELASKFEQALQQTNMALQTAQLNLSQEELNSLFEPASIERVALEETAKSEEELNQARGLVYIILFVIYISVLMYASMIATEVATEKSSRVMEILISSVSPVQQMFAKLFGVALVGVTQFLIFGLIGYASFMRNANDSLSPVSGFFDFSNIQISTVIYAIVFFLLGYFLYATLAAFLGSIVSRIEDVQQTVAPMTFLVIAGFMIAIFGLSTPDAPFITITSFIPFFAPMIMFLRVGMLNVPFWEVALCIGILLATIAALAVIGARVYKGGVLIYGKSSPLKDIRRALHLSKE</sequence>
<feature type="transmembrane region" description="Helical" evidence="6">
    <location>
        <begin position="301"/>
        <end position="319"/>
    </location>
</feature>
<dbReference type="PANTHER" id="PTHR30294">
    <property type="entry name" value="MEMBRANE COMPONENT OF ABC TRANSPORTER YHHJ-RELATED"/>
    <property type="match status" value="1"/>
</dbReference>
<dbReference type="EMBL" id="JAFDST010000006">
    <property type="protein sequence ID" value="MBP1083702.1"/>
    <property type="molecule type" value="Genomic_DNA"/>
</dbReference>
<evidence type="ECO:0000256" key="5">
    <source>
        <dbReference type="ARBA" id="ARBA00023136"/>
    </source>
</evidence>
<evidence type="ECO:0000313" key="9">
    <source>
        <dbReference type="Proteomes" id="UP000674416"/>
    </source>
</evidence>
<proteinExistence type="predicted"/>
<reference evidence="8 9" key="1">
    <citation type="submission" date="2021-01" db="EMBL/GenBank/DDBJ databases">
        <title>Genomic Encyclopedia of Type Strains, Phase IV (KMG-IV): sequencing the most valuable type-strain genomes for metagenomic binning, comparative biology and taxonomic classification.</title>
        <authorList>
            <person name="Goeker M."/>
        </authorList>
    </citation>
    <scope>NUCLEOTIDE SEQUENCE [LARGE SCALE GENOMIC DNA]</scope>
    <source>
        <strain evidence="8 9">DSM 103394</strain>
    </source>
</reference>
<dbReference type="InterPro" id="IPR013525">
    <property type="entry name" value="ABC2_TM"/>
</dbReference>